<organism evidence="1 2">
    <name type="scientific">Bacteroides uniformis</name>
    <dbReference type="NCBI Taxonomy" id="820"/>
    <lineage>
        <taxon>Bacteria</taxon>
        <taxon>Pseudomonadati</taxon>
        <taxon>Bacteroidota</taxon>
        <taxon>Bacteroidia</taxon>
        <taxon>Bacteroidales</taxon>
        <taxon>Bacteroidaceae</taxon>
        <taxon>Bacteroides</taxon>
    </lineage>
</organism>
<name>A0AAW6H8H1_BACUN</name>
<evidence type="ECO:0000313" key="1">
    <source>
        <dbReference type="EMBL" id="MDC1902537.1"/>
    </source>
</evidence>
<dbReference type="AlphaFoldDB" id="A0AAW6H8H1"/>
<protein>
    <submittedName>
        <fullName evidence="1">Uncharacterized protein</fullName>
    </submittedName>
</protein>
<comment type="caution">
    <text evidence="1">The sequence shown here is derived from an EMBL/GenBank/DDBJ whole genome shotgun (WGS) entry which is preliminary data.</text>
</comment>
<dbReference type="EMBL" id="JAQNSI010000506">
    <property type="protein sequence ID" value="MDC1902537.1"/>
    <property type="molecule type" value="Genomic_DNA"/>
</dbReference>
<accession>A0AAW6H8H1</accession>
<feature type="non-terminal residue" evidence="1">
    <location>
        <position position="1"/>
    </location>
</feature>
<dbReference type="Proteomes" id="UP001222603">
    <property type="component" value="Unassembled WGS sequence"/>
</dbReference>
<reference evidence="1" key="1">
    <citation type="submission" date="2022-10" db="EMBL/GenBank/DDBJ databases">
        <title>Human gut microbiome strain richness.</title>
        <authorList>
            <person name="Chen-Liaw A."/>
        </authorList>
    </citation>
    <scope>NUCLEOTIDE SEQUENCE</scope>
    <source>
        <strain evidence="1">1001713st1_F9_1001713B170221_170320</strain>
    </source>
</reference>
<proteinExistence type="predicted"/>
<gene>
    <name evidence="1" type="ORF">POZ10_18155</name>
</gene>
<evidence type="ECO:0000313" key="2">
    <source>
        <dbReference type="Proteomes" id="UP001222603"/>
    </source>
</evidence>
<sequence length="65" mass="7574">CIYTEQMPKTALLDGQKIKKTNVGKLEENWETEFTITAWCPDKKQGTCLLRLPDDGKEHIIEFIY</sequence>
<dbReference type="RefSeq" id="WP_272202088.1">
    <property type="nucleotide sequence ID" value="NZ_JAQNSI010000506.1"/>
</dbReference>